<evidence type="ECO:0000256" key="1">
    <source>
        <dbReference type="SAM" id="Phobius"/>
    </source>
</evidence>
<dbReference type="RefSeq" id="WP_205300995.1">
    <property type="nucleotide sequence ID" value="NZ_JAAOZR010000023.1"/>
</dbReference>
<keyword evidence="3" id="KW-1185">Reference proteome</keyword>
<reference evidence="2 3" key="1">
    <citation type="submission" date="2021-03" db="EMBL/GenBank/DDBJ databases">
        <title>Genomic Encyclopedia of Type Strains, Phase IV (KMG-IV): sequencing the most valuable type-strain genomes for metagenomic binning, comparative biology and taxonomic classification.</title>
        <authorList>
            <person name="Goeker M."/>
        </authorList>
    </citation>
    <scope>NUCLEOTIDE SEQUENCE [LARGE SCALE GENOMIC DNA]</scope>
    <source>
        <strain evidence="2 3">DSM 24950</strain>
    </source>
</reference>
<dbReference type="EMBL" id="JAGGKV010000015">
    <property type="protein sequence ID" value="MBP1965651.1"/>
    <property type="molecule type" value="Genomic_DNA"/>
</dbReference>
<proteinExistence type="predicted"/>
<evidence type="ECO:0008006" key="4">
    <source>
        <dbReference type="Google" id="ProtNLM"/>
    </source>
</evidence>
<name>A0ABS4I553_9BACL</name>
<gene>
    <name evidence="2" type="ORF">J2Z65_004896</name>
</gene>
<protein>
    <recommendedName>
        <fullName evidence="4">DUF421 domain-containing protein</fullName>
    </recommendedName>
</protein>
<comment type="caution">
    <text evidence="2">The sequence shown here is derived from an EMBL/GenBank/DDBJ whole genome shotgun (WGS) entry which is preliminary data.</text>
</comment>
<feature type="transmembrane region" description="Helical" evidence="1">
    <location>
        <begin position="12"/>
        <end position="31"/>
    </location>
</feature>
<evidence type="ECO:0000313" key="3">
    <source>
        <dbReference type="Proteomes" id="UP001519344"/>
    </source>
</evidence>
<accession>A0ABS4I553</accession>
<evidence type="ECO:0000313" key="2">
    <source>
        <dbReference type="EMBL" id="MBP1965651.1"/>
    </source>
</evidence>
<keyword evidence="1" id="KW-0812">Transmembrane</keyword>
<dbReference type="Proteomes" id="UP001519344">
    <property type="component" value="Unassembled WGS sequence"/>
</dbReference>
<sequence>MKKYERSLKSQLLFSIISSLLCAIQLIINFLDHRPKIFIITFSSVLVIFAVLAILISLDLILKDALIVKGKIAKIDGRTISVLKANGKIRKVRIPTDTELELYKMDQELELIISRRTGILNEINTLGNPDNH</sequence>
<feature type="transmembrane region" description="Helical" evidence="1">
    <location>
        <begin position="37"/>
        <end position="62"/>
    </location>
</feature>
<keyword evidence="1" id="KW-1133">Transmembrane helix</keyword>
<keyword evidence="1" id="KW-0472">Membrane</keyword>
<organism evidence="2 3">
    <name type="scientific">Paenibacillus aceris</name>
    <dbReference type="NCBI Taxonomy" id="869555"/>
    <lineage>
        <taxon>Bacteria</taxon>
        <taxon>Bacillati</taxon>
        <taxon>Bacillota</taxon>
        <taxon>Bacilli</taxon>
        <taxon>Bacillales</taxon>
        <taxon>Paenibacillaceae</taxon>
        <taxon>Paenibacillus</taxon>
    </lineage>
</organism>